<reference evidence="1" key="1">
    <citation type="journal article" date="2020" name="Stud. Mycol.">
        <title>101 Dothideomycetes genomes: a test case for predicting lifestyles and emergence of pathogens.</title>
        <authorList>
            <person name="Haridas S."/>
            <person name="Albert R."/>
            <person name="Binder M."/>
            <person name="Bloem J."/>
            <person name="Labutti K."/>
            <person name="Salamov A."/>
            <person name="Andreopoulos B."/>
            <person name="Baker S."/>
            <person name="Barry K."/>
            <person name="Bills G."/>
            <person name="Bluhm B."/>
            <person name="Cannon C."/>
            <person name="Castanera R."/>
            <person name="Culley D."/>
            <person name="Daum C."/>
            <person name="Ezra D."/>
            <person name="Gonzalez J."/>
            <person name="Henrissat B."/>
            <person name="Kuo A."/>
            <person name="Liang C."/>
            <person name="Lipzen A."/>
            <person name="Lutzoni F."/>
            <person name="Magnuson J."/>
            <person name="Mondo S."/>
            <person name="Nolan M."/>
            <person name="Ohm R."/>
            <person name="Pangilinan J."/>
            <person name="Park H.-J."/>
            <person name="Ramirez L."/>
            <person name="Alfaro M."/>
            <person name="Sun H."/>
            <person name="Tritt A."/>
            <person name="Yoshinaga Y."/>
            <person name="Zwiers L.-H."/>
            <person name="Turgeon B."/>
            <person name="Goodwin S."/>
            <person name="Spatafora J."/>
            <person name="Crous P."/>
            <person name="Grigoriev I."/>
        </authorList>
    </citation>
    <scope>NUCLEOTIDE SEQUENCE</scope>
    <source>
        <strain evidence="1">CBS 175.79</strain>
    </source>
</reference>
<accession>A0A6A5XSX7</accession>
<gene>
    <name evidence="1" type="ORF">BU24DRAFT_190055</name>
</gene>
<protein>
    <submittedName>
        <fullName evidence="1">Uncharacterized protein</fullName>
    </submittedName>
</protein>
<evidence type="ECO:0000313" key="1">
    <source>
        <dbReference type="EMBL" id="KAF2016009.1"/>
    </source>
</evidence>
<sequence>MYLISSISGTIATNRSGSILGVWPDGQHVSSPEERCERRVGKERATAIGQSRLILQVDIEIWGLLVCSYFCVAAGEWLVEGWGARISSERLGWLVAPAVFLAVISPKSDMHADQGLDMFSPRRACGGPPSRNISASESDVGGQIKNTCSGCDNWPARTLLARSDHCRSLRAAVLPRSHMSKSAFAASGIRNSGNFSHLPLFYPPPQVGASVGVLSSEIGREGNAQWLGDSA</sequence>
<evidence type="ECO:0000313" key="2">
    <source>
        <dbReference type="Proteomes" id="UP000799778"/>
    </source>
</evidence>
<organism evidence="1 2">
    <name type="scientific">Aaosphaeria arxii CBS 175.79</name>
    <dbReference type="NCBI Taxonomy" id="1450172"/>
    <lineage>
        <taxon>Eukaryota</taxon>
        <taxon>Fungi</taxon>
        <taxon>Dikarya</taxon>
        <taxon>Ascomycota</taxon>
        <taxon>Pezizomycotina</taxon>
        <taxon>Dothideomycetes</taxon>
        <taxon>Pleosporomycetidae</taxon>
        <taxon>Pleosporales</taxon>
        <taxon>Pleosporales incertae sedis</taxon>
        <taxon>Aaosphaeria</taxon>
    </lineage>
</organism>
<dbReference type="Proteomes" id="UP000799778">
    <property type="component" value="Unassembled WGS sequence"/>
</dbReference>
<name>A0A6A5XSX7_9PLEO</name>
<dbReference type="AlphaFoldDB" id="A0A6A5XSX7"/>
<keyword evidence="2" id="KW-1185">Reference proteome</keyword>
<dbReference type="RefSeq" id="XP_033384348.1">
    <property type="nucleotide sequence ID" value="XM_033521704.1"/>
</dbReference>
<proteinExistence type="predicted"/>
<dbReference type="GeneID" id="54279101"/>
<dbReference type="EMBL" id="ML978069">
    <property type="protein sequence ID" value="KAF2016009.1"/>
    <property type="molecule type" value="Genomic_DNA"/>
</dbReference>